<sequence>MRDGAVRERLARALLPDGPTGLGTHSLRRPEADRPLRDDDGHEPAASPPVPGAYSVAPVVYQEREWGDGSHPPLYCPGTVRVDEGLGEEVNRRLVAWAERVGLHAGRMEEFRDTGFGRLAMLTHPDTDDPDLLMVAAQMNAAWWAADDYYADESDLGATPTELPPRLALVMSAMDPPPFAGDYTRQLEEAIHADPVLVALRSATGHLSRHATPTQVMRASSTTFQMYVSWAAYAAWRYLDTPPPVWRYLAARQHDSFYTSMTLIDVVGGYELPAGLFCDRRFHTALMQAGTASVIVNDLHSVEREAADELPDSNVVLLIAAEEGCSIRAATERAVSLHNDFVRGFENSRRELAGVPSIELKRYLRGAQAWMAGCLEWHGASSRYQT</sequence>
<dbReference type="Pfam" id="PF19086">
    <property type="entry name" value="Terpene_syn_C_2"/>
    <property type="match status" value="1"/>
</dbReference>
<organism evidence="10 11">
    <name type="scientific">Nonomuraea cypriaca</name>
    <dbReference type="NCBI Taxonomy" id="1187855"/>
    <lineage>
        <taxon>Bacteria</taxon>
        <taxon>Bacillati</taxon>
        <taxon>Actinomycetota</taxon>
        <taxon>Actinomycetes</taxon>
        <taxon>Streptosporangiales</taxon>
        <taxon>Streptosporangiaceae</taxon>
        <taxon>Nonomuraea</taxon>
    </lineage>
</organism>
<evidence type="ECO:0000256" key="2">
    <source>
        <dbReference type="ARBA" id="ARBA00022723"/>
    </source>
</evidence>
<name>A0A931A829_9ACTN</name>
<dbReference type="InterPro" id="IPR047945">
    <property type="entry name" value="MIB_synthase"/>
</dbReference>
<keyword evidence="3" id="KW-0460">Magnesium</keyword>
<evidence type="ECO:0000313" key="10">
    <source>
        <dbReference type="EMBL" id="MBF8185718.1"/>
    </source>
</evidence>
<reference evidence="10" key="1">
    <citation type="submission" date="2020-11" db="EMBL/GenBank/DDBJ databases">
        <title>Whole-genome analyses of Nonomuraea sp. K274.</title>
        <authorList>
            <person name="Veyisoglu A."/>
        </authorList>
    </citation>
    <scope>NUCLEOTIDE SEQUENCE</scope>
    <source>
        <strain evidence="10">K274</strain>
    </source>
</reference>
<dbReference type="EMBL" id="JADOGI010000017">
    <property type="protein sequence ID" value="MBF8185718.1"/>
    <property type="molecule type" value="Genomic_DNA"/>
</dbReference>
<dbReference type="SFLD" id="SFLDS00005">
    <property type="entry name" value="Isoprenoid_Synthase_Type_I"/>
    <property type="match status" value="1"/>
</dbReference>
<dbReference type="Gene3D" id="1.10.600.10">
    <property type="entry name" value="Farnesyl Diphosphate Synthase"/>
    <property type="match status" value="1"/>
</dbReference>
<evidence type="ECO:0000256" key="4">
    <source>
        <dbReference type="ARBA" id="ARBA00023239"/>
    </source>
</evidence>
<keyword evidence="4" id="KW-0456">Lyase</keyword>
<evidence type="ECO:0000256" key="6">
    <source>
        <dbReference type="ARBA" id="ARBA00035653"/>
    </source>
</evidence>
<comment type="caution">
    <text evidence="10">The sequence shown here is derived from an EMBL/GenBank/DDBJ whole genome shotgun (WGS) entry which is preliminary data.</text>
</comment>
<dbReference type="AlphaFoldDB" id="A0A931A829"/>
<keyword evidence="11" id="KW-1185">Reference proteome</keyword>
<gene>
    <name evidence="10" type="ORF">ITP53_08190</name>
</gene>
<evidence type="ECO:0000256" key="3">
    <source>
        <dbReference type="ARBA" id="ARBA00022842"/>
    </source>
</evidence>
<dbReference type="InterPro" id="IPR008949">
    <property type="entry name" value="Isoprenoid_synthase_dom_sf"/>
</dbReference>
<evidence type="ECO:0000256" key="7">
    <source>
        <dbReference type="ARBA" id="ARBA00035680"/>
    </source>
</evidence>
<dbReference type="Proteomes" id="UP000605361">
    <property type="component" value="Unassembled WGS sequence"/>
</dbReference>
<accession>A0A931A829</accession>
<dbReference type="NCBIfam" id="NF041167">
    <property type="entry name" value="f2_encap_cargo2"/>
    <property type="match status" value="1"/>
</dbReference>
<evidence type="ECO:0000256" key="1">
    <source>
        <dbReference type="ARBA" id="ARBA00001946"/>
    </source>
</evidence>
<dbReference type="GO" id="GO:0046872">
    <property type="term" value="F:metal ion binding"/>
    <property type="evidence" value="ECO:0007669"/>
    <property type="project" value="UniProtKB-KW"/>
</dbReference>
<evidence type="ECO:0000256" key="8">
    <source>
        <dbReference type="ARBA" id="ARBA00035696"/>
    </source>
</evidence>
<comment type="similarity">
    <text evidence="6">Belongs to the terpene synthase family. 2-methylisoborneol synthase subfamily.</text>
</comment>
<evidence type="ECO:0000313" key="11">
    <source>
        <dbReference type="Proteomes" id="UP000605361"/>
    </source>
</evidence>
<dbReference type="GO" id="GO:0010333">
    <property type="term" value="F:terpene synthase activity"/>
    <property type="evidence" value="ECO:0007669"/>
    <property type="project" value="InterPro"/>
</dbReference>
<keyword evidence="2" id="KW-0479">Metal-binding</keyword>
<feature type="compositionally biased region" description="Basic and acidic residues" evidence="9">
    <location>
        <begin position="28"/>
        <end position="43"/>
    </location>
</feature>
<feature type="region of interest" description="Disordered" evidence="9">
    <location>
        <begin position="11"/>
        <end position="53"/>
    </location>
</feature>
<proteinExistence type="inferred from homology"/>
<dbReference type="EC" id="4.2.3.118" evidence="7"/>
<dbReference type="SUPFAM" id="SSF48576">
    <property type="entry name" value="Terpenoid synthases"/>
    <property type="match status" value="1"/>
</dbReference>
<evidence type="ECO:0000256" key="5">
    <source>
        <dbReference type="ARBA" id="ARBA00035573"/>
    </source>
</evidence>
<dbReference type="GO" id="GO:0042214">
    <property type="term" value="P:terpene metabolic process"/>
    <property type="evidence" value="ECO:0007669"/>
    <property type="project" value="InterPro"/>
</dbReference>
<comment type="catalytic activity">
    <reaction evidence="5">
        <text>(E)-2-methylgeranyl diphosphate + H2O = 2-methylisoborneol + diphosphate</text>
        <dbReference type="Rhea" id="RHEA:32571"/>
        <dbReference type="ChEBI" id="CHEBI:15377"/>
        <dbReference type="ChEBI" id="CHEBI:33019"/>
        <dbReference type="ChEBI" id="CHEBI:61984"/>
        <dbReference type="ChEBI" id="CHEBI:61987"/>
        <dbReference type="EC" id="4.2.3.118"/>
    </reaction>
</comment>
<evidence type="ECO:0000256" key="9">
    <source>
        <dbReference type="SAM" id="MobiDB-lite"/>
    </source>
</evidence>
<protein>
    <recommendedName>
        <fullName evidence="8">2-methylisoborneol synthase</fullName>
        <ecNumber evidence="7">4.2.3.118</ecNumber>
    </recommendedName>
</protein>
<dbReference type="InterPro" id="IPR034686">
    <property type="entry name" value="Terpene_cyclase-like_2"/>
</dbReference>
<comment type="cofactor">
    <cofactor evidence="1">
        <name>Mg(2+)</name>
        <dbReference type="ChEBI" id="CHEBI:18420"/>
    </cofactor>
</comment>
<dbReference type="SFLD" id="SFLDG01020">
    <property type="entry name" value="Terpene_Cyclase_Like_2"/>
    <property type="match status" value="1"/>
</dbReference>